<proteinExistence type="predicted"/>
<sequence length="196" mass="21063">MSDGNGLATRFEEVDISQSFRARSPELSARQGEVYLKDVLRGNGEEHLYDEIFKLAVHADEDPPLIFGWKFVREFVEAINNANNQAAGGGAAVPPCPFPIPDPLTRESFKEALVGYARVGTANPLGTTCLPCSAPEFGCAVTRLGYLNFNPWTHHIIGVGGAGNVLPVADLYVPKAGTNTLEPAHDPSPNGLWNSC</sequence>
<dbReference type="AlphaFoldDB" id="A0A6A3L5Z5"/>
<protein>
    <submittedName>
        <fullName evidence="1">Uncharacterized protein</fullName>
    </submittedName>
</protein>
<dbReference type="OrthoDB" id="94107at2759"/>
<evidence type="ECO:0000313" key="1">
    <source>
        <dbReference type="EMBL" id="KAE9014429.1"/>
    </source>
</evidence>
<comment type="caution">
    <text evidence="1">The sequence shown here is derived from an EMBL/GenBank/DDBJ whole genome shotgun (WGS) entry which is preliminary data.</text>
</comment>
<dbReference type="EMBL" id="QXFU01000978">
    <property type="protein sequence ID" value="KAE9014429.1"/>
    <property type="molecule type" value="Genomic_DNA"/>
</dbReference>
<name>A0A6A3L5Z5_9STRA</name>
<reference evidence="4 6" key="1">
    <citation type="submission" date="2018-09" db="EMBL/GenBank/DDBJ databases">
        <title>Genomic investigation of the strawberry pathogen Phytophthora fragariae indicates pathogenicity is determined by transcriptional variation in three key races.</title>
        <authorList>
            <person name="Adams T.M."/>
            <person name="Armitage A.D."/>
            <person name="Sobczyk M.K."/>
            <person name="Bates H.J."/>
            <person name="Dunwell J.M."/>
            <person name="Nellist C.F."/>
            <person name="Harrison R.J."/>
        </authorList>
    </citation>
    <scope>NUCLEOTIDE SEQUENCE [LARGE SCALE GENOMIC DNA]</scope>
    <source>
        <strain evidence="2 4">SCRP249</strain>
        <strain evidence="1 6">SCRP324</strain>
        <strain evidence="3 5">SCRP333</strain>
    </source>
</reference>
<gene>
    <name evidence="2" type="ORF">PR001_g13625</name>
    <name evidence="1" type="ORF">PR002_g14223</name>
    <name evidence="3" type="ORF">PR003_g14745</name>
</gene>
<evidence type="ECO:0000313" key="2">
    <source>
        <dbReference type="EMBL" id="KAE9020352.1"/>
    </source>
</evidence>
<dbReference type="Proteomes" id="UP000434957">
    <property type="component" value="Unassembled WGS sequence"/>
</dbReference>
<evidence type="ECO:0000313" key="6">
    <source>
        <dbReference type="Proteomes" id="UP000435112"/>
    </source>
</evidence>
<evidence type="ECO:0000313" key="4">
    <source>
        <dbReference type="Proteomes" id="UP000429607"/>
    </source>
</evidence>
<accession>A0A6A3L5Z5</accession>
<dbReference type="Proteomes" id="UP000429607">
    <property type="component" value="Unassembled WGS sequence"/>
</dbReference>
<dbReference type="EMBL" id="QXFV01000942">
    <property type="protein sequence ID" value="KAE9020352.1"/>
    <property type="molecule type" value="Genomic_DNA"/>
</dbReference>
<evidence type="ECO:0000313" key="5">
    <source>
        <dbReference type="Proteomes" id="UP000434957"/>
    </source>
</evidence>
<evidence type="ECO:0000313" key="3">
    <source>
        <dbReference type="EMBL" id="KAE9331976.1"/>
    </source>
</evidence>
<organism evidence="1 6">
    <name type="scientific">Phytophthora rubi</name>
    <dbReference type="NCBI Taxonomy" id="129364"/>
    <lineage>
        <taxon>Eukaryota</taxon>
        <taxon>Sar</taxon>
        <taxon>Stramenopiles</taxon>
        <taxon>Oomycota</taxon>
        <taxon>Peronosporomycetes</taxon>
        <taxon>Peronosporales</taxon>
        <taxon>Peronosporaceae</taxon>
        <taxon>Phytophthora</taxon>
    </lineage>
</organism>
<keyword evidence="5" id="KW-1185">Reference proteome</keyword>
<dbReference type="Proteomes" id="UP000435112">
    <property type="component" value="Unassembled WGS sequence"/>
</dbReference>
<dbReference type="EMBL" id="QXFT01000990">
    <property type="protein sequence ID" value="KAE9331976.1"/>
    <property type="molecule type" value="Genomic_DNA"/>
</dbReference>